<feature type="modified residue" description="4-aspartylphosphate" evidence="1">
    <location>
        <position position="148"/>
    </location>
</feature>
<proteinExistence type="predicted"/>
<dbReference type="PANTHER" id="PTHR45138:SF9">
    <property type="entry name" value="DIGUANYLATE CYCLASE DGCM-RELATED"/>
    <property type="match status" value="1"/>
</dbReference>
<dbReference type="SMART" id="SM00448">
    <property type="entry name" value="REC"/>
    <property type="match status" value="1"/>
</dbReference>
<dbReference type="GO" id="GO:0052621">
    <property type="term" value="F:diguanylate cyclase activity"/>
    <property type="evidence" value="ECO:0007669"/>
    <property type="project" value="TreeGrafter"/>
</dbReference>
<protein>
    <submittedName>
        <fullName evidence="4">Diguanylate cyclase</fullName>
    </submittedName>
</protein>
<accession>A0A537KUE0</accession>
<dbReference type="AlphaFoldDB" id="A0A537KUE0"/>
<comment type="caution">
    <text evidence="4">The sequence shown here is derived from an EMBL/GenBank/DDBJ whole genome shotgun (WGS) entry which is preliminary data.</text>
</comment>
<keyword evidence="1" id="KW-0597">Phosphoprotein</keyword>
<feature type="domain" description="Response regulatory" evidence="2">
    <location>
        <begin position="99"/>
        <end position="214"/>
    </location>
</feature>
<dbReference type="Pfam" id="PF00990">
    <property type="entry name" value="GGDEF"/>
    <property type="match status" value="1"/>
</dbReference>
<evidence type="ECO:0000259" key="3">
    <source>
        <dbReference type="PROSITE" id="PS50887"/>
    </source>
</evidence>
<dbReference type="SMART" id="SM00267">
    <property type="entry name" value="GGDEF"/>
    <property type="match status" value="1"/>
</dbReference>
<sequence length="400" mass="44271">MHFGQQPLIPVGNQAGEQVAQNLAFPRLAFEVDGLDVHAAPLRSGLYALPLRLCPTVPALRRKPWHGTCAVFMLRRPHLAPLREKPLPMAKFPHMTPGRLLIAEDDESLRALLVRYFTSLGHGVEACVDGAAAVGRLATGQYDVVITDVLMPGTNGLDVMRAAKAADRLVEVVFLTGVPDLTTAIKALREGDAFDYILKPFPNVEILRATIERALERRALRKENERLGRELERSRSTDPMTGALNRRTFFDLGERELARATRHHEALSIIMFDLDQFANLNDSYGSAAGDNVLLQFAQICRELLRTEDVLARYWADKFVCLLPVTDIRSAETVAERVCARVASTPLPVGDGTVTLHASAGVASREDSDRSLDTLLRRAERALRRVKDHGGNSVQTEPKDY</sequence>
<dbReference type="PROSITE" id="PS50110">
    <property type="entry name" value="RESPONSE_REGULATORY"/>
    <property type="match status" value="1"/>
</dbReference>
<dbReference type="SUPFAM" id="SSF52172">
    <property type="entry name" value="CheY-like"/>
    <property type="match status" value="1"/>
</dbReference>
<evidence type="ECO:0000256" key="1">
    <source>
        <dbReference type="PROSITE-ProRule" id="PRU00169"/>
    </source>
</evidence>
<gene>
    <name evidence="4" type="ORF">E6H01_11160</name>
</gene>
<reference evidence="4 5" key="1">
    <citation type="journal article" date="2019" name="Nat. Microbiol.">
        <title>Mediterranean grassland soil C-N compound turnover is dependent on rainfall and depth, and is mediated by genomically divergent microorganisms.</title>
        <authorList>
            <person name="Diamond S."/>
            <person name="Andeer P.F."/>
            <person name="Li Z."/>
            <person name="Crits-Christoph A."/>
            <person name="Burstein D."/>
            <person name="Anantharaman K."/>
            <person name="Lane K.R."/>
            <person name="Thomas B.C."/>
            <person name="Pan C."/>
            <person name="Northen T.R."/>
            <person name="Banfield J.F."/>
        </authorList>
    </citation>
    <scope>NUCLEOTIDE SEQUENCE [LARGE SCALE GENOMIC DNA]</scope>
    <source>
        <strain evidence="4">NP_4</strain>
    </source>
</reference>
<organism evidence="4 5">
    <name type="scientific">Candidatus Segetimicrobium genomatis</name>
    <dbReference type="NCBI Taxonomy" id="2569760"/>
    <lineage>
        <taxon>Bacteria</taxon>
        <taxon>Bacillati</taxon>
        <taxon>Candidatus Sysuimicrobiota</taxon>
        <taxon>Candidatus Sysuimicrobiia</taxon>
        <taxon>Candidatus Sysuimicrobiales</taxon>
        <taxon>Candidatus Segetimicrobiaceae</taxon>
        <taxon>Candidatus Segetimicrobium</taxon>
    </lineage>
</organism>
<dbReference type="Gene3D" id="3.40.50.2300">
    <property type="match status" value="1"/>
</dbReference>
<dbReference type="InterPro" id="IPR001789">
    <property type="entry name" value="Sig_transdc_resp-reg_receiver"/>
</dbReference>
<evidence type="ECO:0000313" key="4">
    <source>
        <dbReference type="EMBL" id="TMI99358.1"/>
    </source>
</evidence>
<dbReference type="PROSITE" id="PS50887">
    <property type="entry name" value="GGDEF"/>
    <property type="match status" value="1"/>
</dbReference>
<dbReference type="NCBIfam" id="TIGR00254">
    <property type="entry name" value="GGDEF"/>
    <property type="match status" value="1"/>
</dbReference>
<dbReference type="EMBL" id="VBAL01000136">
    <property type="protein sequence ID" value="TMI99358.1"/>
    <property type="molecule type" value="Genomic_DNA"/>
</dbReference>
<evidence type="ECO:0000313" key="5">
    <source>
        <dbReference type="Proteomes" id="UP000319353"/>
    </source>
</evidence>
<name>A0A537KUE0_9BACT</name>
<feature type="domain" description="GGDEF" evidence="3">
    <location>
        <begin position="265"/>
        <end position="398"/>
    </location>
</feature>
<dbReference type="CDD" id="cd01949">
    <property type="entry name" value="GGDEF"/>
    <property type="match status" value="1"/>
</dbReference>
<dbReference type="InterPro" id="IPR043128">
    <property type="entry name" value="Rev_trsase/Diguanyl_cyclase"/>
</dbReference>
<dbReference type="SUPFAM" id="SSF55073">
    <property type="entry name" value="Nucleotide cyclase"/>
    <property type="match status" value="1"/>
</dbReference>
<dbReference type="Proteomes" id="UP000319353">
    <property type="component" value="Unassembled WGS sequence"/>
</dbReference>
<dbReference type="PANTHER" id="PTHR45138">
    <property type="entry name" value="REGULATORY COMPONENTS OF SENSORY TRANSDUCTION SYSTEM"/>
    <property type="match status" value="1"/>
</dbReference>
<dbReference type="InterPro" id="IPR029787">
    <property type="entry name" value="Nucleotide_cyclase"/>
</dbReference>
<dbReference type="InterPro" id="IPR000160">
    <property type="entry name" value="GGDEF_dom"/>
</dbReference>
<dbReference type="Gene3D" id="3.30.70.270">
    <property type="match status" value="1"/>
</dbReference>
<dbReference type="InterPro" id="IPR011006">
    <property type="entry name" value="CheY-like_superfamily"/>
</dbReference>
<dbReference type="Pfam" id="PF00072">
    <property type="entry name" value="Response_reg"/>
    <property type="match status" value="1"/>
</dbReference>
<dbReference type="InterPro" id="IPR050469">
    <property type="entry name" value="Diguanylate_Cyclase"/>
</dbReference>
<dbReference type="GO" id="GO:0000160">
    <property type="term" value="P:phosphorelay signal transduction system"/>
    <property type="evidence" value="ECO:0007669"/>
    <property type="project" value="InterPro"/>
</dbReference>
<evidence type="ECO:0000259" key="2">
    <source>
        <dbReference type="PROSITE" id="PS50110"/>
    </source>
</evidence>